<feature type="region of interest" description="Disordered" evidence="3">
    <location>
        <begin position="765"/>
        <end position="821"/>
    </location>
</feature>
<feature type="region of interest" description="Disordered" evidence="3">
    <location>
        <begin position="204"/>
        <end position="225"/>
    </location>
</feature>
<feature type="compositionally biased region" description="Polar residues" evidence="3">
    <location>
        <begin position="725"/>
        <end position="739"/>
    </location>
</feature>
<feature type="compositionally biased region" description="Basic residues" evidence="3">
    <location>
        <begin position="367"/>
        <end position="380"/>
    </location>
</feature>
<dbReference type="InterPro" id="IPR051190">
    <property type="entry name" value="Baculoviral_IAP"/>
</dbReference>
<dbReference type="EMBL" id="JAFFGZ010000008">
    <property type="protein sequence ID" value="KAK4640712.1"/>
    <property type="molecule type" value="Genomic_DNA"/>
</dbReference>
<evidence type="ECO:0008006" key="6">
    <source>
        <dbReference type="Google" id="ProtNLM"/>
    </source>
</evidence>
<dbReference type="SUPFAM" id="SSF57924">
    <property type="entry name" value="Inhibitor of apoptosis (IAP) repeat"/>
    <property type="match status" value="2"/>
</dbReference>
<dbReference type="PANTHER" id="PTHR46771">
    <property type="entry name" value="DETERIN"/>
    <property type="match status" value="1"/>
</dbReference>
<feature type="compositionally biased region" description="Polar residues" evidence="3">
    <location>
        <begin position="23"/>
        <end position="38"/>
    </location>
</feature>
<evidence type="ECO:0000313" key="4">
    <source>
        <dbReference type="EMBL" id="KAK4640712.1"/>
    </source>
</evidence>
<keyword evidence="2" id="KW-0862">Zinc</keyword>
<name>A0ABR0FBP6_9PEZI</name>
<feature type="region of interest" description="Disordered" evidence="3">
    <location>
        <begin position="502"/>
        <end position="751"/>
    </location>
</feature>
<feature type="region of interest" description="Disordered" evidence="3">
    <location>
        <begin position="261"/>
        <end position="484"/>
    </location>
</feature>
<dbReference type="CDD" id="cd00022">
    <property type="entry name" value="BIR"/>
    <property type="match status" value="2"/>
</dbReference>
<feature type="compositionally biased region" description="Polar residues" evidence="3">
    <location>
        <begin position="768"/>
        <end position="789"/>
    </location>
</feature>
<feature type="compositionally biased region" description="Acidic residues" evidence="3">
    <location>
        <begin position="502"/>
        <end position="513"/>
    </location>
</feature>
<evidence type="ECO:0000313" key="5">
    <source>
        <dbReference type="Proteomes" id="UP001322138"/>
    </source>
</evidence>
<keyword evidence="1" id="KW-0479">Metal-binding</keyword>
<accession>A0ABR0FBP6</accession>
<feature type="region of interest" description="Disordered" evidence="3">
    <location>
        <begin position="23"/>
        <end position="43"/>
    </location>
</feature>
<evidence type="ECO:0000256" key="2">
    <source>
        <dbReference type="ARBA" id="ARBA00022833"/>
    </source>
</evidence>
<dbReference type="PROSITE" id="PS50143">
    <property type="entry name" value="BIR_REPEAT_2"/>
    <property type="match status" value="2"/>
</dbReference>
<dbReference type="GeneID" id="87899972"/>
<dbReference type="Proteomes" id="UP001322138">
    <property type="component" value="Unassembled WGS sequence"/>
</dbReference>
<feature type="compositionally biased region" description="Basic residues" evidence="3">
    <location>
        <begin position="269"/>
        <end position="286"/>
    </location>
</feature>
<keyword evidence="5" id="KW-1185">Reference proteome</keyword>
<dbReference type="Pfam" id="PF00653">
    <property type="entry name" value="BIR"/>
    <property type="match status" value="2"/>
</dbReference>
<evidence type="ECO:0000256" key="1">
    <source>
        <dbReference type="ARBA" id="ARBA00022723"/>
    </source>
</evidence>
<feature type="compositionally biased region" description="Low complexity" evidence="3">
    <location>
        <begin position="683"/>
        <end position="693"/>
    </location>
</feature>
<evidence type="ECO:0000256" key="3">
    <source>
        <dbReference type="SAM" id="MobiDB-lite"/>
    </source>
</evidence>
<feature type="compositionally biased region" description="Acidic residues" evidence="3">
    <location>
        <begin position="413"/>
        <end position="430"/>
    </location>
</feature>
<organism evidence="4 5">
    <name type="scientific">Podospora bellae-mahoneyi</name>
    <dbReference type="NCBI Taxonomy" id="2093777"/>
    <lineage>
        <taxon>Eukaryota</taxon>
        <taxon>Fungi</taxon>
        <taxon>Dikarya</taxon>
        <taxon>Ascomycota</taxon>
        <taxon>Pezizomycotina</taxon>
        <taxon>Sordariomycetes</taxon>
        <taxon>Sordariomycetidae</taxon>
        <taxon>Sordariales</taxon>
        <taxon>Podosporaceae</taxon>
        <taxon>Podospora</taxon>
    </lineage>
</organism>
<feature type="compositionally biased region" description="Basic and acidic residues" evidence="3">
    <location>
        <begin position="287"/>
        <end position="298"/>
    </location>
</feature>
<dbReference type="InterPro" id="IPR001370">
    <property type="entry name" value="BIR_rpt"/>
</dbReference>
<dbReference type="Gene3D" id="1.10.1170.10">
    <property type="entry name" value="Inhibitor Of Apoptosis Protein (2mihbC-IAP-1), Chain A"/>
    <property type="match status" value="2"/>
</dbReference>
<proteinExistence type="predicted"/>
<gene>
    <name evidence="4" type="ORF">QC761_600280</name>
</gene>
<feature type="compositionally biased region" description="Polar residues" evidence="3">
    <location>
        <begin position="458"/>
        <end position="468"/>
    </location>
</feature>
<feature type="compositionally biased region" description="Basic and acidic residues" evidence="3">
    <location>
        <begin position="400"/>
        <end position="412"/>
    </location>
</feature>
<feature type="compositionally biased region" description="Basic residues" evidence="3">
    <location>
        <begin position="518"/>
        <end position="533"/>
    </location>
</feature>
<reference evidence="4 5" key="1">
    <citation type="journal article" date="2023" name="bioRxiv">
        <title>High-quality genome assemblies of four members of thePodospora anserinaspecies complex.</title>
        <authorList>
            <person name="Ament-Velasquez S.L."/>
            <person name="Vogan A.A."/>
            <person name="Wallerman O."/>
            <person name="Hartmann F."/>
            <person name="Gautier V."/>
            <person name="Silar P."/>
            <person name="Giraud T."/>
            <person name="Johannesson H."/>
        </authorList>
    </citation>
    <scope>NUCLEOTIDE SEQUENCE [LARGE SCALE GENOMIC DNA]</scope>
    <source>
        <strain evidence="4 5">CBS 112042</strain>
    </source>
</reference>
<feature type="compositionally biased region" description="Basic and acidic residues" evidence="3">
    <location>
        <begin position="564"/>
        <end position="578"/>
    </location>
</feature>
<protein>
    <recommendedName>
        <fullName evidence="6">Protein bir1</fullName>
    </recommendedName>
</protein>
<sequence length="871" mass="95001">MSMMDSEDVFFCLENRLASFQATQPASKGRTSNANSRGPKQLQWPHKTLSPVAFAKAGFFFEPYPQSPDNVVCFLCDKSLDGWEEHDNPLEEHLKHSPTCGWAIMAAIEAGMGNYGKVHPLDPFMVEARKATFAGRWPYETKKGFKCKTKKLVEAGWKYTPSREAEDMATCAYCQLALEGWESDDNPWDEHYNRAPECPFFTLINSQPAPKKSGRAKTARPSKASRLSVQSIATIATGASDLTSVGDLTLDQDDSVMTTASAMTQGAKKTTKGRKATTAKGRKTKAKKEEVVEIHEDEPQVEAPPPKPARGRKRSSDTMEEPSMTNAEAPAPKKRATRTKKNAAVEPPAAPQDVDMVDVIEQPPPLAKKKGRGPTTKSRKVSQASVQSEPLDVPDDDEIERQLEADLDRYEEPALEEPVVEEPIIEEPVVEEPAAAEPVIAEPEVEAPRPKTKGRPKISTTARKTSQVAEEESRIHPMFDATPAEPDEAEIDAEYKALLAEVDPEPEEPEEQEIMVPKKGRKAGTRKISKTKKPKEPVAESEPVDEIAKAPAPSVGDVQYPTLKMEDAVPEPEAKSELQPEEVDPDASSGTVVTQPVKRGRGRPSKKSLAERASLEARASLEVRASLDARASVEDVEPAPAPRRSSARIVKARESVLAKATTPEPVQVEKKPAKPPTPPPAPVVEAAPVLPTPMRTNKSLPPPPPSSASQHPSTPRTQPSRRAKQATMSPSPSPQSSDAENTRRSLTKTTAVSVVSNRVALAPVVATPSRSSPSKRATLGGLQSATPWQPTDLEMVFSPSNNPNKENGVSRLLSKGKDLTSPEKGMTVEEWIYHNAELAEQMLKMECENMVSAFEREGTRAMRVLEGLIVE</sequence>
<feature type="compositionally biased region" description="Basic and acidic residues" evidence="3">
    <location>
        <begin position="608"/>
        <end position="633"/>
    </location>
</feature>
<dbReference type="RefSeq" id="XP_062729688.1">
    <property type="nucleotide sequence ID" value="XM_062880490.1"/>
</dbReference>
<feature type="compositionally biased region" description="Basic residues" evidence="3">
    <location>
        <begin position="332"/>
        <end position="341"/>
    </location>
</feature>
<dbReference type="PANTHER" id="PTHR46771:SF5">
    <property type="entry name" value="DETERIN"/>
    <property type="match status" value="1"/>
</dbReference>
<comment type="caution">
    <text evidence="4">The sequence shown here is derived from an EMBL/GenBank/DDBJ whole genome shotgun (WGS) entry which is preliminary data.</text>
</comment>
<feature type="compositionally biased region" description="Low complexity" evidence="3">
    <location>
        <begin position="431"/>
        <end position="442"/>
    </location>
</feature>
<dbReference type="SMART" id="SM00238">
    <property type="entry name" value="BIR"/>
    <property type="match status" value="2"/>
</dbReference>
<feature type="compositionally biased region" description="Polar residues" evidence="3">
    <location>
        <begin position="798"/>
        <end position="807"/>
    </location>
</feature>